<comment type="similarity">
    <text evidence="1">Belongs to the protease inhibitor I39 (alpha-2-macroglobulin) family. Bacterial alpha-2-macroglobulin subfamily.</text>
</comment>
<dbReference type="SMART" id="SM01419">
    <property type="entry name" value="Thiol-ester_cl"/>
    <property type="match status" value="1"/>
</dbReference>
<dbReference type="PANTHER" id="PTHR40094">
    <property type="entry name" value="ALPHA-2-MACROGLOBULIN HOMOLOG"/>
    <property type="match status" value="1"/>
</dbReference>
<evidence type="ECO:0000259" key="3">
    <source>
        <dbReference type="SMART" id="SM01359"/>
    </source>
</evidence>
<dbReference type="Gene3D" id="2.60.40.1930">
    <property type="match status" value="1"/>
</dbReference>
<dbReference type="InterPro" id="IPR001599">
    <property type="entry name" value="Macroglobln_a2"/>
</dbReference>
<dbReference type="InterPro" id="IPR051802">
    <property type="entry name" value="YfhM-like"/>
</dbReference>
<protein>
    <recommendedName>
        <fullName evidence="7">Alpha-2-macroglobulin domain protein</fullName>
    </recommendedName>
</protein>
<evidence type="ECO:0000256" key="2">
    <source>
        <dbReference type="SAM" id="SignalP"/>
    </source>
</evidence>
<organism evidence="5 6">
    <name type="scientific">Niastella koreensis</name>
    <dbReference type="NCBI Taxonomy" id="354356"/>
    <lineage>
        <taxon>Bacteria</taxon>
        <taxon>Pseudomonadati</taxon>
        <taxon>Bacteroidota</taxon>
        <taxon>Chitinophagia</taxon>
        <taxon>Chitinophagales</taxon>
        <taxon>Chitinophagaceae</taxon>
        <taxon>Niastella</taxon>
    </lineage>
</organism>
<accession>A0ABX3P315</accession>
<dbReference type="SUPFAM" id="SSF48239">
    <property type="entry name" value="Terpenoid cyclases/Protein prenyltransferases"/>
    <property type="match status" value="1"/>
</dbReference>
<dbReference type="Pfam" id="PF01835">
    <property type="entry name" value="MG2"/>
    <property type="match status" value="1"/>
</dbReference>
<evidence type="ECO:0000259" key="4">
    <source>
        <dbReference type="SMART" id="SM01360"/>
    </source>
</evidence>
<gene>
    <name evidence="5" type="ORF">A4D02_20440</name>
</gene>
<dbReference type="Pfam" id="PF07703">
    <property type="entry name" value="A2M_BRD"/>
    <property type="match status" value="1"/>
</dbReference>
<evidence type="ECO:0000313" key="5">
    <source>
        <dbReference type="EMBL" id="OQP54052.1"/>
    </source>
</evidence>
<dbReference type="InterPro" id="IPR002890">
    <property type="entry name" value="MG2"/>
</dbReference>
<sequence length="2047" mass="233692">MIFKRFLSLVCTALIFLTTYAQQKMKTYDKEWKHIDSLIQQDGLTESALTEVNKIYSQAKKEGNDAQVVKALLYRAELQQMKEEDATKKSIHQLEAEIAEAKEPVRAVLQSITAKSYWNYFQQHRWQLYRRTNTVNFQKDDMATWTIDDFNKKISELYQASLSDEKLLQQTKLEPFDPIITKGNARYLRPTLFDLLAQRALEFFKNDESNVNKPAYAFEINDAAAFNDAKKFMQHTFTTQDTASLQFKALQLYQRLLQFHAADAKPDALLDADIARLDFVYGHATIENKDTLYVKALEQIGNQYGLIPAATQAWYFLAQWHNSQAQKYVPLKGELYRDEYLKAVSICDKVIAQKDSSEGRANCHNLRSEIMHRELNLQTEKVNVPGQPFRTLVAYRNFAAVNFRVVKMERKTRDSLGSYNWDDKYWKKLLGLPAINKFTQVLPDTKDHQKHTAEIKVDALPVGEYALIASVDDKFAMTDNLLAVQFFYVSNIAHIKKGADYFILNRETGQPLANANVQVWYRKYNYTKREYTNSKGQKAVTDEHGYVKLDPKQNDDEHNFQLQITHGDDRLYLDDYIYNYTYDYSHDKDDRDVKTAFLFTDRSIYRPGQTLYFKGIVINTNDKKNEKTIVPNFATSITLYDANGQAVDTITVTTNEYGSYSGKFTIPTGLLNGQFRITDLHAQGSQYISVEEYKRPKFMVEVNKPTGTYRLNEDITVKGIANAYAGNAIDGAKVKYRVVRNVVMPYWFYGGYSKMIWPPYREESVEIAHGEITTDAKGEFKIDFKALPDNAIPKSTQPVFNYQVTVDVTDVAGETRSGSTNVSVAYQALKLNLDLPEKIHADSLNKISLTSTNLNNLFEKTTVTVSIHKLKMPNRLFRKRLWDQPDQFVLSQDEFYSLFPYDVYKDENDPAKWARDVKVAEKTDTTSNTQPFTIDHSPITSGWYVVEAITKDKYGEDVKDIRYVQVYNQSVVSPLATGGIETDNKFLEPGEKATYQVSTTVDDAFIIHELNKKDNVSERSFFTLNKNSRSFEIPLTENDRGGFGVSIAFVKHNRFYSDEQTFLVPYTNKELTIGYETFRDKTLPGSEEKWKVKISGYKGDKVAAEMLTAMYDASLDQFKPHSWITPSLNSNYYSTRNWDSHTCFTTVQSTEQRFETSDYESFYKSYDVLMDLPDHNLVFAFRDGRGGDKRMKEYAKKAEPAAMLSAVAPAAGGRAIQVPDLKSDADGSKGLMRDSIVVEGEMLVQGEKVKKPEAGPAVQIRTNLNETAFFFPDLHTDANGNIEFSFTMPEAVTQWKWMSLAHSKDLAFGMNTKTIVTQKDLMVQPNAPRFLREGDRMNFSGKIANLTDKELTGQVQLQLIDPTTNQSVDGWFHNVMPNQYFTVPAKQTVPVTFNMEIPYQYNKPVTYRLIAKAGDMSDGEEAVLPVVSNRMLVTESLPLPVRGNGTKNFTFEKLVKSGSSETLNNHSLTVEFTTNPAWYAVQALPYLMEYPYDCAEQTFNRYYANALATSIANASPKVKAVFERWRTTDTAALMSNLQKNQELKSLLLEETPWVMQANNEAQQKKNIALLFDLVRMSNEEAKAIGKLHELQSSNGGFVWFKGGPDDRYMTQYIMTGVGHLKKLKVNTSNDQLNDMVKNALPYLDARMNEDYEFMMKHNKGKEDSDYISPLHIQYLYMRSFYPETGVPGNVFKAYNYYRKQAQKVWVKQSRYMQGMIALSLFRTGDVQTANNILKSIKENAIHNGEMGMYWKEFTGGYYWWQSPIEIQSLLIEAFTEVTKDMASVNDMKLWLLKQKQTQNWKTTKATADACYALLLQGSDLLTNTPEVTIDLGNTVIRSKDQQQEAGTGYFKKVFDEKQVKPEMGNIKVTVTNTSSPTGGGREGAGAAAWGAVYWQYFENLDKITPAATPLQLTKKLFVEKNTDRGPVLEPINEGQPLKVGDKVKVRIELRVDRAMEYVHMKDMRAACMEPVNVISQFKWQGGLGYYETTKDASTNFFFGQLPKGTYVFEYPLFVTHTGTFSNGITTIQCMYAPEFTSHSEGVHVTVE</sequence>
<dbReference type="EMBL" id="LWBO01000002">
    <property type="protein sequence ID" value="OQP54052.1"/>
    <property type="molecule type" value="Genomic_DNA"/>
</dbReference>
<feature type="domain" description="Alpha-2-macroglobulin bait region" evidence="3">
    <location>
        <begin position="980"/>
        <end position="1118"/>
    </location>
</feature>
<keyword evidence="2" id="KW-0732">Signal</keyword>
<evidence type="ECO:0000313" key="6">
    <source>
        <dbReference type="Proteomes" id="UP000192277"/>
    </source>
</evidence>
<feature type="chain" id="PRO_5045972318" description="Alpha-2-macroglobulin domain protein" evidence="2">
    <location>
        <begin position="22"/>
        <end position="2047"/>
    </location>
</feature>
<dbReference type="SMART" id="SM01360">
    <property type="entry name" value="A2M"/>
    <property type="match status" value="1"/>
</dbReference>
<comment type="caution">
    <text evidence="5">The sequence shown here is derived from an EMBL/GenBank/DDBJ whole genome shotgun (WGS) entry which is preliminary data.</text>
</comment>
<dbReference type="SMART" id="SM01359">
    <property type="entry name" value="A2M_N_2"/>
    <property type="match status" value="1"/>
</dbReference>
<reference evidence="5 6" key="1">
    <citation type="submission" date="2016-04" db="EMBL/GenBank/DDBJ databases">
        <authorList>
            <person name="Chen L."/>
            <person name="Zhuang W."/>
            <person name="Wang G."/>
        </authorList>
    </citation>
    <scope>NUCLEOTIDE SEQUENCE [LARGE SCALE GENOMIC DNA]</scope>
    <source>
        <strain evidence="6">GR20</strain>
    </source>
</reference>
<dbReference type="PANTHER" id="PTHR40094:SF1">
    <property type="entry name" value="UBIQUITIN DOMAIN-CONTAINING PROTEIN"/>
    <property type="match status" value="1"/>
</dbReference>
<dbReference type="InterPro" id="IPR011625">
    <property type="entry name" value="A2M_N_BRD"/>
</dbReference>
<dbReference type="InterPro" id="IPR047565">
    <property type="entry name" value="Alpha-macroglob_thiol-ester_cl"/>
</dbReference>
<dbReference type="Pfam" id="PF17973">
    <property type="entry name" value="bMG10"/>
    <property type="match status" value="1"/>
</dbReference>
<evidence type="ECO:0000256" key="1">
    <source>
        <dbReference type="ARBA" id="ARBA00010556"/>
    </source>
</evidence>
<keyword evidence="6" id="KW-1185">Reference proteome</keyword>
<feature type="signal peptide" evidence="2">
    <location>
        <begin position="1"/>
        <end position="21"/>
    </location>
</feature>
<dbReference type="Pfam" id="PF00207">
    <property type="entry name" value="A2M"/>
    <property type="match status" value="1"/>
</dbReference>
<feature type="domain" description="Alpha-2-macroglobulin" evidence="4">
    <location>
        <begin position="1267"/>
        <end position="1357"/>
    </location>
</feature>
<evidence type="ECO:0008006" key="7">
    <source>
        <dbReference type="Google" id="ProtNLM"/>
    </source>
</evidence>
<dbReference type="Gene3D" id="1.50.10.20">
    <property type="match status" value="1"/>
</dbReference>
<name>A0ABX3P315_9BACT</name>
<dbReference type="InterPro" id="IPR008930">
    <property type="entry name" value="Terpenoid_cyclase/PrenylTrfase"/>
</dbReference>
<dbReference type="Proteomes" id="UP000192277">
    <property type="component" value="Unassembled WGS sequence"/>
</dbReference>
<dbReference type="InterPro" id="IPR041246">
    <property type="entry name" value="Bact_MG10"/>
</dbReference>
<proteinExistence type="inferred from homology"/>